<dbReference type="InParanoid" id="A0A200QZR3"/>
<dbReference type="InterPro" id="IPR023213">
    <property type="entry name" value="CAT-like_dom_sf"/>
</dbReference>
<dbReference type="OrthoDB" id="1862401at2759"/>
<dbReference type="PANTHER" id="PTHR31896">
    <property type="entry name" value="FAMILY REGULATORY PROTEIN, PUTATIVE (AFU_ORTHOLOGUE AFUA_3G14730)-RELATED"/>
    <property type="match status" value="1"/>
</dbReference>
<gene>
    <name evidence="2" type="ORF">BVC80_1823g35</name>
</gene>
<dbReference type="Gene3D" id="3.30.559.10">
    <property type="entry name" value="Chloramphenicol acetyltransferase-like domain"/>
    <property type="match status" value="2"/>
</dbReference>
<sequence>MASSAPSTTTTTTTSPFIREISKCTIKSQRIPQEAKEPYYLTNWDLSVLSGNYIQTGLLFSKPSHQENPTTTMTSILDALKDSLSRTLVHFYPLTGRLATHKDATQNPPSYYIYIDCTNPTGAEFIHAVADITLDDVLTPVDVPEIVRAFFLYSGAVNHDGHDLPLLGVQITELKDGYFIGCSFNHCVGDGTSFWHFLNSWAEISRSRGTSDSISNPPILKKWFLEGHGPILNLPYSGPQDFIDRFTPPPFRERVFHFSSESMAKLKAKANQDCNTDKISSFQSLCGLVWKSVIRVRHVPVDQTTRCLITIGDRARLDPPISKYYLGNCVGTVMGTAEVGELLNNELGWAAKQCYQAISGYNNEIVRKKVEKWVKSPTIRQLGRIMNHTFLVIGLSRFDAYGNDFGWGKPLAIRRGIATKFDGRISAYPGREGGSSLDLVCCLSPETMGALELDEEFMSFVSPTV</sequence>
<name>A0A200QZR3_MACCD</name>
<dbReference type="InterPro" id="IPR051283">
    <property type="entry name" value="Sec_Metabolite_Acyltrans"/>
</dbReference>
<evidence type="ECO:0000256" key="1">
    <source>
        <dbReference type="ARBA" id="ARBA00022679"/>
    </source>
</evidence>
<comment type="caution">
    <text evidence="2">The sequence shown here is derived from an EMBL/GenBank/DDBJ whole genome shotgun (WGS) entry which is preliminary data.</text>
</comment>
<evidence type="ECO:0000313" key="3">
    <source>
        <dbReference type="Proteomes" id="UP000195402"/>
    </source>
</evidence>
<reference evidence="2 3" key="1">
    <citation type="journal article" date="2017" name="Mol. Plant">
        <title>The Genome of Medicinal Plant Macleaya cordata Provides New Insights into Benzylisoquinoline Alkaloids Metabolism.</title>
        <authorList>
            <person name="Liu X."/>
            <person name="Liu Y."/>
            <person name="Huang P."/>
            <person name="Ma Y."/>
            <person name="Qing Z."/>
            <person name="Tang Q."/>
            <person name="Cao H."/>
            <person name="Cheng P."/>
            <person name="Zheng Y."/>
            <person name="Yuan Z."/>
            <person name="Zhou Y."/>
            <person name="Liu J."/>
            <person name="Tang Z."/>
            <person name="Zhuo Y."/>
            <person name="Zhang Y."/>
            <person name="Yu L."/>
            <person name="Huang J."/>
            <person name="Yang P."/>
            <person name="Peng Q."/>
            <person name="Zhang J."/>
            <person name="Jiang W."/>
            <person name="Zhang Z."/>
            <person name="Lin K."/>
            <person name="Ro D.K."/>
            <person name="Chen X."/>
            <person name="Xiong X."/>
            <person name="Shang Y."/>
            <person name="Huang S."/>
            <person name="Zeng J."/>
        </authorList>
    </citation>
    <scope>NUCLEOTIDE SEQUENCE [LARGE SCALE GENOMIC DNA]</scope>
    <source>
        <strain evidence="3">cv. BLH2017</strain>
        <tissue evidence="2">Root</tissue>
    </source>
</reference>
<dbReference type="EMBL" id="MVGT01000727">
    <property type="protein sequence ID" value="OVA15977.1"/>
    <property type="molecule type" value="Genomic_DNA"/>
</dbReference>
<dbReference type="PANTHER" id="PTHR31896:SF12">
    <property type="entry name" value="HXXXD-TYPE ACYL-TRANSFERASE FAMILY PROTEIN"/>
    <property type="match status" value="1"/>
</dbReference>
<evidence type="ECO:0000313" key="2">
    <source>
        <dbReference type="EMBL" id="OVA15977.1"/>
    </source>
</evidence>
<proteinExistence type="predicted"/>
<accession>A0A200QZR3</accession>
<keyword evidence="3" id="KW-1185">Reference proteome</keyword>
<dbReference type="OMA" id="FMAFENI"/>
<dbReference type="GO" id="GO:0016740">
    <property type="term" value="F:transferase activity"/>
    <property type="evidence" value="ECO:0007669"/>
    <property type="project" value="UniProtKB-KW"/>
</dbReference>
<protein>
    <submittedName>
        <fullName evidence="2">Transferase</fullName>
    </submittedName>
</protein>
<dbReference type="Proteomes" id="UP000195402">
    <property type="component" value="Unassembled WGS sequence"/>
</dbReference>
<dbReference type="STRING" id="56857.A0A200QZR3"/>
<dbReference type="AlphaFoldDB" id="A0A200QZR3"/>
<dbReference type="Pfam" id="PF02458">
    <property type="entry name" value="Transferase"/>
    <property type="match status" value="1"/>
</dbReference>
<organism evidence="2 3">
    <name type="scientific">Macleaya cordata</name>
    <name type="common">Five-seeded plume-poppy</name>
    <name type="synonym">Bocconia cordata</name>
    <dbReference type="NCBI Taxonomy" id="56857"/>
    <lineage>
        <taxon>Eukaryota</taxon>
        <taxon>Viridiplantae</taxon>
        <taxon>Streptophyta</taxon>
        <taxon>Embryophyta</taxon>
        <taxon>Tracheophyta</taxon>
        <taxon>Spermatophyta</taxon>
        <taxon>Magnoliopsida</taxon>
        <taxon>Ranunculales</taxon>
        <taxon>Papaveraceae</taxon>
        <taxon>Papaveroideae</taxon>
        <taxon>Macleaya</taxon>
    </lineage>
</organism>
<keyword evidence="1 2" id="KW-0808">Transferase</keyword>